<feature type="domain" description="SpoVT-AbrB" evidence="1">
    <location>
        <begin position="7"/>
        <end position="52"/>
    </location>
</feature>
<accession>G6YGB7</accession>
<dbReference type="AlphaFoldDB" id="G6YGB7"/>
<sequence length="75" mass="8462">MKTIIHKLDDGSDAVILPREMLNNLNLQVGDQLQIIETDDGITLRPVGGDDFERQMHAARDVMDKYEVALQKLAK</sequence>
<organism evidence="2 3">
    <name type="scientific">Mesorhizobium amorphae CCNWGS0123</name>
    <dbReference type="NCBI Taxonomy" id="1082933"/>
    <lineage>
        <taxon>Bacteria</taxon>
        <taxon>Pseudomonadati</taxon>
        <taxon>Pseudomonadota</taxon>
        <taxon>Alphaproteobacteria</taxon>
        <taxon>Hyphomicrobiales</taxon>
        <taxon>Phyllobacteriaceae</taxon>
        <taxon>Mesorhizobium</taxon>
    </lineage>
</organism>
<dbReference type="GO" id="GO:0003677">
    <property type="term" value="F:DNA binding"/>
    <property type="evidence" value="ECO:0007669"/>
    <property type="project" value="InterPro"/>
</dbReference>
<keyword evidence="3" id="KW-1185">Reference proteome</keyword>
<dbReference type="InterPro" id="IPR037914">
    <property type="entry name" value="SpoVT-AbrB_sf"/>
</dbReference>
<evidence type="ECO:0000313" key="2">
    <source>
        <dbReference type="EMBL" id="EHH09207.1"/>
    </source>
</evidence>
<dbReference type="SMART" id="SM00966">
    <property type="entry name" value="SpoVT_AbrB"/>
    <property type="match status" value="1"/>
</dbReference>
<dbReference type="STRING" id="1082933.A6B35_12380"/>
<dbReference type="InterPro" id="IPR007159">
    <property type="entry name" value="SpoVT-AbrB_dom"/>
</dbReference>
<dbReference type="EMBL" id="AGSN01000175">
    <property type="protein sequence ID" value="EHH09207.1"/>
    <property type="molecule type" value="Genomic_DNA"/>
</dbReference>
<evidence type="ECO:0000313" key="3">
    <source>
        <dbReference type="Proteomes" id="UP000002949"/>
    </source>
</evidence>
<dbReference type="Proteomes" id="UP000002949">
    <property type="component" value="Unassembled WGS sequence"/>
</dbReference>
<dbReference type="SUPFAM" id="SSF89447">
    <property type="entry name" value="AbrB/MazE/MraZ-like"/>
    <property type="match status" value="1"/>
</dbReference>
<protein>
    <submittedName>
        <fullName evidence="2">Transcriptional regulator/antitoxin, MazE</fullName>
    </submittedName>
</protein>
<gene>
    <name evidence="2" type="ORF">MEA186_25127</name>
</gene>
<evidence type="ECO:0000259" key="1">
    <source>
        <dbReference type="SMART" id="SM00966"/>
    </source>
</evidence>
<proteinExistence type="predicted"/>
<dbReference type="OrthoDB" id="5459182at2"/>
<reference evidence="2 3" key="1">
    <citation type="journal article" date="2012" name="J. Bacteriol.">
        <title>Draft Genome Sequence of Plant Growth-Promoting Rhizobium Mesorhizobium amorphae, Isolated from Zinc-Lead Mine Tailings.</title>
        <authorList>
            <person name="Hao X."/>
            <person name="Lin Y."/>
            <person name="Johnstone L."/>
            <person name="Baltrus D.A."/>
            <person name="Miller S.J."/>
            <person name="Wei G."/>
            <person name="Rensing C."/>
        </authorList>
    </citation>
    <scope>NUCLEOTIDE SEQUENCE [LARGE SCALE GENOMIC DNA]</scope>
    <source>
        <strain evidence="2 3">CCNWGS0123</strain>
    </source>
</reference>
<name>G6YGB7_9HYPH</name>
<dbReference type="PATRIC" id="fig|1082933.3.peg.4869"/>
<dbReference type="eggNOG" id="COG2336">
    <property type="taxonomic scope" value="Bacteria"/>
</dbReference>
<dbReference type="KEGG" id="mamo:A6B35_12380"/>
<dbReference type="RefSeq" id="WP_006204754.1">
    <property type="nucleotide sequence ID" value="NZ_AGSN01000175.1"/>
</dbReference>
<dbReference type="Pfam" id="PF04014">
    <property type="entry name" value="MazE_antitoxin"/>
    <property type="match status" value="1"/>
</dbReference>
<dbReference type="Gene3D" id="2.10.260.10">
    <property type="match status" value="1"/>
</dbReference>